<reference evidence="1 2" key="1">
    <citation type="submission" date="2024-02" db="EMBL/GenBank/DDBJ databases">
        <title>Bacteria isolated from the canopy kelp, Nereocystis luetkeana.</title>
        <authorList>
            <person name="Pfister C.A."/>
            <person name="Younker I.T."/>
            <person name="Light S.H."/>
        </authorList>
    </citation>
    <scope>NUCLEOTIDE SEQUENCE [LARGE SCALE GENOMIC DNA]</scope>
    <source>
        <strain evidence="1 2">TI.1.05</strain>
    </source>
</reference>
<proteinExistence type="predicted"/>
<dbReference type="Pfam" id="PF20288">
    <property type="entry name" value="MC2"/>
    <property type="match status" value="1"/>
</dbReference>
<dbReference type="Proteomes" id="UP001369082">
    <property type="component" value="Unassembled WGS sequence"/>
</dbReference>
<accession>A0ABU9GLG2</accession>
<name>A0ABU9GLG2_9GAMM</name>
<dbReference type="EMBL" id="JBAKAZ010000002">
    <property type="protein sequence ID" value="MEL0628153.1"/>
    <property type="molecule type" value="Genomic_DNA"/>
</dbReference>
<keyword evidence="2" id="KW-1185">Reference proteome</keyword>
<gene>
    <name evidence="1" type="ORF">V6256_00915</name>
</gene>
<sequence>MSEACRPDVTVFNSALETGIRSLVILVANFPSAMDLQRLVDFDYLVVHSGDLEGPESLHPPLPLREGELLVRRNIIESGILLMMSRGLVTRIANAEGIFYQASDYAKPFVDSLTTPYMRSLIDRANWVRDTVGNMDTTDLHNLINGFFNKWTTQFHPLGGSNKNE</sequence>
<protein>
    <submittedName>
        <fullName evidence="1">ABC-three component system middle component 2</fullName>
    </submittedName>
</protein>
<organism evidence="1 2">
    <name type="scientific">Psychromonas aquatilis</name>
    <dbReference type="NCBI Taxonomy" id="2005072"/>
    <lineage>
        <taxon>Bacteria</taxon>
        <taxon>Pseudomonadati</taxon>
        <taxon>Pseudomonadota</taxon>
        <taxon>Gammaproteobacteria</taxon>
        <taxon>Alteromonadales</taxon>
        <taxon>Psychromonadaceae</taxon>
        <taxon>Psychromonas</taxon>
    </lineage>
</organism>
<comment type="caution">
    <text evidence="1">The sequence shown here is derived from an EMBL/GenBank/DDBJ whole genome shotgun (WGS) entry which is preliminary data.</text>
</comment>
<dbReference type="RefSeq" id="WP_341596095.1">
    <property type="nucleotide sequence ID" value="NZ_JBAKAZ010000002.1"/>
</dbReference>
<evidence type="ECO:0000313" key="1">
    <source>
        <dbReference type="EMBL" id="MEL0628153.1"/>
    </source>
</evidence>
<dbReference type="InterPro" id="IPR046904">
    <property type="entry name" value="ABC-3C_MC2"/>
</dbReference>
<evidence type="ECO:0000313" key="2">
    <source>
        <dbReference type="Proteomes" id="UP001369082"/>
    </source>
</evidence>